<evidence type="ECO:0000313" key="2">
    <source>
        <dbReference type="Proteomes" id="UP000290649"/>
    </source>
</evidence>
<accession>A0A4V1LGP1</accession>
<keyword evidence="2" id="KW-1185">Reference proteome</keyword>
<dbReference type="OrthoDB" id="2819999at2"/>
<protein>
    <recommendedName>
        <fullName evidence="3">(2Fe-2S)-binding protein</fullName>
    </recommendedName>
</protein>
<dbReference type="Proteomes" id="UP000290649">
    <property type="component" value="Unassembled WGS sequence"/>
</dbReference>
<name>A0A4V1LGP1_9BACI</name>
<organism evidence="1 2">
    <name type="scientific">Anaerobacillus alkaliphilus</name>
    <dbReference type="NCBI Taxonomy" id="1548597"/>
    <lineage>
        <taxon>Bacteria</taxon>
        <taxon>Bacillati</taxon>
        <taxon>Bacillota</taxon>
        <taxon>Bacilli</taxon>
        <taxon>Bacillales</taxon>
        <taxon>Bacillaceae</taxon>
        <taxon>Anaerobacillus</taxon>
    </lineage>
</organism>
<gene>
    <name evidence="1" type="ORF">DS745_06050</name>
</gene>
<dbReference type="RefSeq" id="WP_129077379.1">
    <property type="nucleotide sequence ID" value="NZ_QOUX01000023.1"/>
</dbReference>
<evidence type="ECO:0008006" key="3">
    <source>
        <dbReference type="Google" id="ProtNLM"/>
    </source>
</evidence>
<dbReference type="EMBL" id="QOUX01000023">
    <property type="protein sequence ID" value="RXJ02532.1"/>
    <property type="molecule type" value="Genomic_DNA"/>
</dbReference>
<proteinExistence type="predicted"/>
<sequence>MAVIDYHFLEKNFYYFRIEDHPNKIYSVTLSKFNERAVLKDFIDNYGSKIKALNTQVPATYFCTAYGWFLAAIQYGISYYDTVFQVTLENIELQMYYIQEYDSYGICFRIVDPTEKTINNDDRKTFLEQLYKNNAVPLVELFATTTGVRLKDLYGQLSIGLYHGYDLMVAQAQTDELKTIVHSDFNMLTKELDPASFNSRKNPLNISYRMIESPRDEGKMLRMKPTCCLYYQTEGAPSKCYGCPRLSDRDRAVRRKEIQASLT</sequence>
<reference evidence="1 2" key="1">
    <citation type="journal article" date="2019" name="Int. J. Syst. Evol. Microbiol.">
        <title>Anaerobacillus alkaliphilus sp. nov., a novel alkaliphilic and moderately halophilic bacterium.</title>
        <authorList>
            <person name="Borsodi A.K."/>
            <person name="Aszalos J.M."/>
            <person name="Bihari P."/>
            <person name="Nagy I."/>
            <person name="Schumann P."/>
            <person name="Sproer C."/>
            <person name="Kovacs A.L."/>
            <person name="Boka K."/>
            <person name="Dobosy P."/>
            <person name="Ovari M."/>
            <person name="Szili-Kovacs T."/>
            <person name="Toth E."/>
        </authorList>
    </citation>
    <scope>NUCLEOTIDE SEQUENCE [LARGE SCALE GENOMIC DNA]</scope>
    <source>
        <strain evidence="1 2">B16-10</strain>
    </source>
</reference>
<dbReference type="AlphaFoldDB" id="A0A4V1LGP1"/>
<comment type="caution">
    <text evidence="1">The sequence shown here is derived from an EMBL/GenBank/DDBJ whole genome shotgun (WGS) entry which is preliminary data.</text>
</comment>
<evidence type="ECO:0000313" key="1">
    <source>
        <dbReference type="EMBL" id="RXJ02532.1"/>
    </source>
</evidence>